<keyword evidence="4" id="KW-0633">Potassium transport</keyword>
<dbReference type="AlphaFoldDB" id="A0A1X9SWX7"/>
<keyword evidence="9 10" id="KW-0472">Membrane</keyword>
<comment type="subcellular location">
    <subcellularLocation>
        <location evidence="1">Membrane</location>
        <topology evidence="1">Multi-pass membrane protein</topology>
    </subcellularLocation>
</comment>
<evidence type="ECO:0000256" key="10">
    <source>
        <dbReference type="SAM" id="Phobius"/>
    </source>
</evidence>
<dbReference type="GO" id="GO:0005886">
    <property type="term" value="C:plasma membrane"/>
    <property type="evidence" value="ECO:0007669"/>
    <property type="project" value="TreeGrafter"/>
</dbReference>
<dbReference type="InterPro" id="IPR006153">
    <property type="entry name" value="Cation/H_exchanger_TM"/>
</dbReference>
<feature type="transmembrane region" description="Helical" evidence="10">
    <location>
        <begin position="268"/>
        <end position="286"/>
    </location>
</feature>
<keyword evidence="7 10" id="KW-1133">Transmembrane helix</keyword>
<feature type="transmembrane region" description="Helical" evidence="10">
    <location>
        <begin position="52"/>
        <end position="71"/>
    </location>
</feature>
<dbReference type="GO" id="GO:0015297">
    <property type="term" value="F:antiporter activity"/>
    <property type="evidence" value="ECO:0007669"/>
    <property type="project" value="UniProtKB-KW"/>
</dbReference>
<feature type="transmembrane region" description="Helical" evidence="10">
    <location>
        <begin position="6"/>
        <end position="22"/>
    </location>
</feature>
<dbReference type="Proteomes" id="UP000194260">
    <property type="component" value="Chromosome"/>
</dbReference>
<feature type="transmembrane region" description="Helical" evidence="10">
    <location>
        <begin position="29"/>
        <end position="46"/>
    </location>
</feature>
<evidence type="ECO:0000256" key="1">
    <source>
        <dbReference type="ARBA" id="ARBA00004141"/>
    </source>
</evidence>
<dbReference type="KEGG" id="camy:CSUIS_0961"/>
<dbReference type="PANTHER" id="PTHR46157:SF4">
    <property type="entry name" value="K(+) EFFLUX ANTIPORTER 3, CHLOROPLASTIC"/>
    <property type="match status" value="1"/>
</dbReference>
<protein>
    <submittedName>
        <fullName evidence="12">K+/H+ antiporter</fullName>
    </submittedName>
</protein>
<accession>A0A1X9SWX7</accession>
<keyword evidence="8" id="KW-0406">Ion transport</keyword>
<feature type="transmembrane region" description="Helical" evidence="10">
    <location>
        <begin position="83"/>
        <end position="106"/>
    </location>
</feature>
<evidence type="ECO:0000256" key="9">
    <source>
        <dbReference type="ARBA" id="ARBA00023136"/>
    </source>
</evidence>
<dbReference type="RefSeq" id="WP_086297494.1">
    <property type="nucleotide sequence ID" value="NZ_CP018789.1"/>
</dbReference>
<dbReference type="GO" id="GO:1902600">
    <property type="term" value="P:proton transmembrane transport"/>
    <property type="evidence" value="ECO:0007669"/>
    <property type="project" value="InterPro"/>
</dbReference>
<reference evidence="13" key="1">
    <citation type="journal article" date="2017" name="Genome Biol. Evol.">
        <title>Comparative Genomic Analysis Identifies a Campylobacter Clade Deficient in Selenium Metabolism.</title>
        <authorList>
            <person name="Miller W.G."/>
            <person name="Yee E."/>
            <person name="Lopes B.S."/>
            <person name="Chapman M.H."/>
            <person name="Huynh S."/>
            <person name="Bono J.L."/>
            <person name="Parker C.T."/>
            <person name="Strachan N.J.C."/>
            <person name="Forbes K.J."/>
        </authorList>
    </citation>
    <scope>NUCLEOTIDE SEQUENCE [LARGE SCALE GENOMIC DNA]</scope>
    <source>
        <strain evidence="13">RM6137</strain>
    </source>
</reference>
<dbReference type="Pfam" id="PF00999">
    <property type="entry name" value="Na_H_Exchanger"/>
    <property type="match status" value="1"/>
</dbReference>
<dbReference type="PANTHER" id="PTHR46157">
    <property type="entry name" value="K(+) EFFLUX ANTIPORTER 3, CHLOROPLASTIC"/>
    <property type="match status" value="1"/>
</dbReference>
<feature type="domain" description="RCK N-terminal" evidence="11">
    <location>
        <begin position="412"/>
        <end position="539"/>
    </location>
</feature>
<evidence type="ECO:0000256" key="7">
    <source>
        <dbReference type="ARBA" id="ARBA00022989"/>
    </source>
</evidence>
<feature type="transmembrane region" description="Helical" evidence="10">
    <location>
        <begin position="292"/>
        <end position="312"/>
    </location>
</feature>
<evidence type="ECO:0000256" key="2">
    <source>
        <dbReference type="ARBA" id="ARBA00022448"/>
    </source>
</evidence>
<keyword evidence="6" id="KW-0630">Potassium</keyword>
<evidence type="ECO:0000313" key="12">
    <source>
        <dbReference type="EMBL" id="ARR00774.1"/>
    </source>
</evidence>
<name>A0A1X9SWX7_9BACT</name>
<gene>
    <name evidence="12" type="ORF">CSUIS_0961</name>
</gene>
<proteinExistence type="predicted"/>
<dbReference type="Gene3D" id="1.20.1530.20">
    <property type="match status" value="1"/>
</dbReference>
<evidence type="ECO:0000259" key="11">
    <source>
        <dbReference type="PROSITE" id="PS51201"/>
    </source>
</evidence>
<evidence type="ECO:0000256" key="5">
    <source>
        <dbReference type="ARBA" id="ARBA00022692"/>
    </source>
</evidence>
<sequence length="557" mass="62330">MDNLVYIFIIAAGCAILFNLIFRKYEIPTIIGYIATGVFISQLFGLKSNHDLSFVAEFGIVFLMFTIGLEFSIKHLMSMKKYVFLYGSIQMIVTGFILSLLAFYMFGLDIKIAIIIGFAMALSSTAIVLKILNDTGHISKKYGRKALGILLFQDIAVIPLLLMMDIFDIKDGSVSSLILTSIISAVILIVLLYFIGKYILSRVLNAVIQTNSKEIFITTILFTVIGASFLAHYFGFSYSLGAFIAGMLIAETPYKHQIETDLIPFRDLLLGLFFITVGMQINFAVIFTNLLIIIPMLICVLFIKIMVVYLFLMMFARKKTALKTALSLAQVGEFALAIFTLLSVKNMIDDRILQILTAVVIISMVLTPFILKNVVKIADKMEEQDILDDEIISSQEQDIMDELTSKNSMELKEHFVVCGYGRLGREIIRQLKAKGCSYIALESDLNLVERGKNSGDNVYYGDATQKNTLEKVCIKDCVAAIIAVSNEQKSELIANSIKDLGYDVNTIIRFADTIEKGLYRDFGDHFHLVKEREAVANAIIRKALECVKDKFSRSVDG</sequence>
<evidence type="ECO:0000256" key="3">
    <source>
        <dbReference type="ARBA" id="ARBA00022449"/>
    </source>
</evidence>
<organism evidence="12 13">
    <name type="scientific">Campylobacter porcelli</name>
    <dbReference type="NCBI Taxonomy" id="1660073"/>
    <lineage>
        <taxon>Bacteria</taxon>
        <taxon>Pseudomonadati</taxon>
        <taxon>Campylobacterota</taxon>
        <taxon>Epsilonproteobacteria</taxon>
        <taxon>Campylobacterales</taxon>
        <taxon>Campylobacteraceae</taxon>
        <taxon>Campylobacter</taxon>
    </lineage>
</organism>
<dbReference type="InterPro" id="IPR036291">
    <property type="entry name" value="NAD(P)-bd_dom_sf"/>
</dbReference>
<keyword evidence="5 10" id="KW-0812">Transmembrane</keyword>
<dbReference type="InterPro" id="IPR038770">
    <property type="entry name" value="Na+/solute_symporter_sf"/>
</dbReference>
<feature type="transmembrane region" description="Helical" evidence="10">
    <location>
        <begin position="112"/>
        <end position="133"/>
    </location>
</feature>
<dbReference type="PROSITE" id="PS51201">
    <property type="entry name" value="RCK_N"/>
    <property type="match status" value="1"/>
</dbReference>
<feature type="transmembrane region" description="Helical" evidence="10">
    <location>
        <begin position="324"/>
        <end position="345"/>
    </location>
</feature>
<dbReference type="EMBL" id="CP018789">
    <property type="protein sequence ID" value="ARR00774.1"/>
    <property type="molecule type" value="Genomic_DNA"/>
</dbReference>
<evidence type="ECO:0000256" key="8">
    <source>
        <dbReference type="ARBA" id="ARBA00023065"/>
    </source>
</evidence>
<keyword evidence="3" id="KW-0050">Antiport</keyword>
<feature type="transmembrane region" description="Helical" evidence="10">
    <location>
        <begin position="351"/>
        <end position="371"/>
    </location>
</feature>
<feature type="transmembrane region" description="Helical" evidence="10">
    <location>
        <begin position="176"/>
        <end position="195"/>
    </location>
</feature>
<dbReference type="STRING" id="1660073.CSUIS_0961"/>
<dbReference type="SUPFAM" id="SSF51735">
    <property type="entry name" value="NAD(P)-binding Rossmann-fold domains"/>
    <property type="match status" value="1"/>
</dbReference>
<dbReference type="InterPro" id="IPR003148">
    <property type="entry name" value="RCK_N"/>
</dbReference>
<dbReference type="GO" id="GO:0006813">
    <property type="term" value="P:potassium ion transport"/>
    <property type="evidence" value="ECO:0007669"/>
    <property type="project" value="UniProtKB-KW"/>
</dbReference>
<evidence type="ECO:0000256" key="6">
    <source>
        <dbReference type="ARBA" id="ARBA00022958"/>
    </source>
</evidence>
<evidence type="ECO:0000256" key="4">
    <source>
        <dbReference type="ARBA" id="ARBA00022538"/>
    </source>
</evidence>
<dbReference type="Pfam" id="PF02254">
    <property type="entry name" value="TrkA_N"/>
    <property type="match status" value="1"/>
</dbReference>
<evidence type="ECO:0000313" key="13">
    <source>
        <dbReference type="Proteomes" id="UP000194260"/>
    </source>
</evidence>
<dbReference type="Gene3D" id="3.40.50.720">
    <property type="entry name" value="NAD(P)-binding Rossmann-like Domain"/>
    <property type="match status" value="1"/>
</dbReference>
<feature type="transmembrane region" description="Helical" evidence="10">
    <location>
        <begin position="145"/>
        <end position="164"/>
    </location>
</feature>
<keyword evidence="2" id="KW-0813">Transport</keyword>